<evidence type="ECO:0000256" key="1">
    <source>
        <dbReference type="SAM" id="Phobius"/>
    </source>
</evidence>
<dbReference type="InterPro" id="IPR007053">
    <property type="entry name" value="LRAT_dom"/>
</dbReference>
<reference evidence="3" key="1">
    <citation type="submission" date="2021-01" db="EMBL/GenBank/DDBJ databases">
        <authorList>
            <person name="Corre E."/>
            <person name="Pelletier E."/>
            <person name="Niang G."/>
            <person name="Scheremetjew M."/>
            <person name="Finn R."/>
            <person name="Kale V."/>
            <person name="Holt S."/>
            <person name="Cochrane G."/>
            <person name="Meng A."/>
            <person name="Brown T."/>
            <person name="Cohen L."/>
        </authorList>
    </citation>
    <scope>NUCLEOTIDE SEQUENCE</scope>
    <source>
        <strain evidence="3">RCC3387</strain>
    </source>
</reference>
<dbReference type="Gene3D" id="3.90.1720.10">
    <property type="entry name" value="endopeptidase domain like (from Nostoc punctiforme)"/>
    <property type="match status" value="1"/>
</dbReference>
<name>A0A7S2QFS0_9DINO</name>
<sequence length="414" mass="46041">MCSGTSEGGDQRGTGFGGVWTARDDFVARRRRTKWCRSATGGVKSDADACVAKAAAPPRLYVDNKTIIREVADVCELRKGDHCMIAINLVRCLSPMLDYLVSCMGSIELIYFYHHFIMVDDVASVDEQGVPRTQSGDLAELVEYANTIPEALVEVQERSSGSWWRWPMAAARFLLDKSRCQRSTLADYGDTKHLYRVVEPMTPEDRARIVDEAMRIVDSAETYNVLWNNCEHLSNHISRGNFTSPNMHFGVWSICRALLFLLGYICLHTLGGACYDRFCVSKPLGAIIAYHVFATAPVVLQALVTFAVGTRSVWRQHCQSLINRDDCFHLLGKEFGRMIVAGGSAAAAISVMPEMTWHTKQYALTGLLCVAAYLLSDVVYNILAHAVMRLVFIPVWGKVWLIGPSGPETGKKQD</sequence>
<feature type="domain" description="LRAT" evidence="2">
    <location>
        <begin position="112"/>
        <end position="240"/>
    </location>
</feature>
<feature type="transmembrane region" description="Helical" evidence="1">
    <location>
        <begin position="290"/>
        <end position="314"/>
    </location>
</feature>
<dbReference type="AlphaFoldDB" id="A0A7S2QFS0"/>
<gene>
    <name evidence="3" type="ORF">BRAN1462_LOCUS58958</name>
</gene>
<evidence type="ECO:0000313" key="3">
    <source>
        <dbReference type="EMBL" id="CAD9641136.1"/>
    </source>
</evidence>
<protein>
    <recommendedName>
        <fullName evidence="2">LRAT domain-containing protein</fullName>
    </recommendedName>
</protein>
<keyword evidence="1" id="KW-0472">Membrane</keyword>
<accession>A0A7S2QFS0</accession>
<feature type="transmembrane region" description="Helical" evidence="1">
    <location>
        <begin position="249"/>
        <end position="270"/>
    </location>
</feature>
<feature type="transmembrane region" description="Helical" evidence="1">
    <location>
        <begin position="364"/>
        <end position="383"/>
    </location>
</feature>
<feature type="transmembrane region" description="Helical" evidence="1">
    <location>
        <begin position="335"/>
        <end position="352"/>
    </location>
</feature>
<keyword evidence="1" id="KW-0812">Transmembrane</keyword>
<keyword evidence="1" id="KW-1133">Transmembrane helix</keyword>
<organism evidence="3">
    <name type="scientific">Zooxanthella nutricula</name>
    <dbReference type="NCBI Taxonomy" id="1333877"/>
    <lineage>
        <taxon>Eukaryota</taxon>
        <taxon>Sar</taxon>
        <taxon>Alveolata</taxon>
        <taxon>Dinophyceae</taxon>
        <taxon>Peridiniales</taxon>
        <taxon>Peridiniales incertae sedis</taxon>
        <taxon>Zooxanthella</taxon>
    </lineage>
</organism>
<dbReference type="EMBL" id="HBGW01092855">
    <property type="protein sequence ID" value="CAD9641136.1"/>
    <property type="molecule type" value="Transcribed_RNA"/>
</dbReference>
<evidence type="ECO:0000259" key="2">
    <source>
        <dbReference type="Pfam" id="PF04970"/>
    </source>
</evidence>
<dbReference type="Pfam" id="PF04970">
    <property type="entry name" value="LRAT"/>
    <property type="match status" value="1"/>
</dbReference>
<proteinExistence type="predicted"/>